<name>A0A9P1C9E2_9DINO</name>
<keyword evidence="5" id="KW-0969">Cilium</keyword>
<evidence type="ECO:0000313" key="5">
    <source>
        <dbReference type="EMBL" id="CAL4775259.1"/>
    </source>
</evidence>
<proteinExistence type="predicted"/>
<protein>
    <submittedName>
        <fullName evidence="5">Flagellar attachment zone protein 1</fullName>
    </submittedName>
</protein>
<feature type="compositionally biased region" description="Basic and acidic residues" evidence="2">
    <location>
        <begin position="981"/>
        <end position="997"/>
    </location>
</feature>
<feature type="compositionally biased region" description="Acidic residues" evidence="2">
    <location>
        <begin position="97"/>
        <end position="119"/>
    </location>
</feature>
<accession>A0A9P1C9E2</accession>
<dbReference type="InterPro" id="IPR036322">
    <property type="entry name" value="WD40_repeat_dom_sf"/>
</dbReference>
<evidence type="ECO:0000256" key="1">
    <source>
        <dbReference type="ARBA" id="ARBA00023054"/>
    </source>
</evidence>
<dbReference type="EMBL" id="CAMXCT030001222">
    <property type="protein sequence ID" value="CAL4775259.1"/>
    <property type="molecule type" value="Genomic_DNA"/>
</dbReference>
<keyword evidence="5" id="KW-0966">Cell projection</keyword>
<dbReference type="SUPFAM" id="SSF50978">
    <property type="entry name" value="WD40 repeat-like"/>
    <property type="match status" value="1"/>
</dbReference>
<feature type="region of interest" description="Disordered" evidence="2">
    <location>
        <begin position="97"/>
        <end position="161"/>
    </location>
</feature>
<sequence>MATLGEACRNDMIGWDNSVFFFQVQLLSEHAIPIGFVKIPVAVNYFSWDDMSGKVLLSLGDGSLLALSSPNLDTVNNSETYEIEVNYTAVMPDVPEIEESDEEEEEEEEGEAQEGEEGEASPTATEAPTEAEGEEEEGKKKKKKKKEEKPKDDDDDEEKHVEVVVTSVSRAIFIPGDSDDSERKVIFTGTGKYSGGLWEGSMVGVEETRISEVPLTECLPQTVSCLLRSKIPQNVQVTHLSLSPALNWIILGFADGRVWLVPRVHGGTFACVHVSDGMSGAVNSVSMLEDESMMLVAAGDGSLVTFLVSDGVLELSEIKAQGKEVNMADAGLELENAIPEMPDMSMEGWSLPPKETPGVLAINPDITDAEQYSIQDAKLKAEEDSAKAAAELKKLRNLADPNRGSGEPRGRGLKRYRDDESGTLPPLLDFYNEQLEDDFRKSRYLDLARKDGMPVGKVERQLSEGKVPAVTFTFVNVGKKGINEDCVQQPRNTEFMMAWLPTFAVDPPTELEAKEALYYVGEVHCLAESKDLEDWALEESRLHRLMAAKVLANFSRTPTARKPGSNMQKLKSLLSLIFKDSEKSITEWGKHCHLHARRKQVLQERQNQSEEEAQKSKDKEEDEEQEVLVEEEEEEESVTDDEVMEVPKKAEDSKEAEEERKKAEDAKKAEEERQKAEDAKKAAEAEEERKKAEDAKKAEEERQKAEDAKKAAEAEENRKKAEDAKKAKEERKKAEDAKKAAEAEEERKKAEDAKKAEEERQKAEDAKKAAEAEEERKKAEDAKKAEEERQKAEDAKKAAEAEENREKAEDAKKAKEERKKAKDAKKTAEAEEERKKAEDAKKAQEERQKAEDAKKIAEAEEEKKKAKDAKKAEEERIHRKKGQEETAKEWERKKKAVEDDGGAMAVATGLTFQLYDALKMLGDSPEHQQFKSEVLCFLSGQKEAERPNTEDLEANSDDDTHGQGAKGTYKDTMALNPELPKLPEDLRDSADSPKTERASQLLQDQREIRAKRKAQLQAKEAEPKKRGRPPKTEKGKEESKEESKEDKKEEEQDELSMENALDKDDQELRVERALEDDDNDAKPRRRSTTKGSGRGGKKRKGPDGKTKGKEPGPENEQEATEGKTEEKPGSAKEAEETTKKPDKDPDETPPPNKRGREDW</sequence>
<feature type="compositionally biased region" description="Acidic residues" evidence="2">
    <location>
        <begin position="620"/>
        <end position="644"/>
    </location>
</feature>
<organism evidence="3">
    <name type="scientific">Cladocopium goreaui</name>
    <dbReference type="NCBI Taxonomy" id="2562237"/>
    <lineage>
        <taxon>Eukaryota</taxon>
        <taxon>Sar</taxon>
        <taxon>Alveolata</taxon>
        <taxon>Dinophyceae</taxon>
        <taxon>Suessiales</taxon>
        <taxon>Symbiodiniaceae</taxon>
        <taxon>Cladocopium</taxon>
    </lineage>
</organism>
<dbReference type="Gene3D" id="2.130.10.10">
    <property type="entry name" value="YVTN repeat-like/Quinoprotein amine dehydrogenase"/>
    <property type="match status" value="1"/>
</dbReference>
<dbReference type="PANTHER" id="PTHR23075">
    <property type="entry name" value="PUTATIVE ATP-ASE"/>
    <property type="match status" value="1"/>
</dbReference>
<evidence type="ECO:0000313" key="6">
    <source>
        <dbReference type="Proteomes" id="UP001152797"/>
    </source>
</evidence>
<dbReference type="Proteomes" id="UP001152797">
    <property type="component" value="Unassembled WGS sequence"/>
</dbReference>
<evidence type="ECO:0000313" key="4">
    <source>
        <dbReference type="EMBL" id="CAL1141322.1"/>
    </source>
</evidence>
<evidence type="ECO:0000256" key="2">
    <source>
        <dbReference type="SAM" id="MobiDB-lite"/>
    </source>
</evidence>
<feature type="compositionally biased region" description="Basic and acidic residues" evidence="2">
    <location>
        <begin position="1120"/>
        <end position="1143"/>
    </location>
</feature>
<dbReference type="PANTHER" id="PTHR23075:SF0">
    <property type="entry name" value="ATPASE FAMILY AAA DOMAIN-CONTAINING PROTEIN 3"/>
    <property type="match status" value="1"/>
</dbReference>
<gene>
    <name evidence="3" type="ORF">C1SCF055_LOCUS15182</name>
</gene>
<feature type="compositionally biased region" description="Basic and acidic residues" evidence="2">
    <location>
        <begin position="1019"/>
        <end position="1050"/>
    </location>
</feature>
<dbReference type="EMBL" id="CAMXCT020001222">
    <property type="protein sequence ID" value="CAL1141322.1"/>
    <property type="molecule type" value="Genomic_DNA"/>
</dbReference>
<evidence type="ECO:0000313" key="3">
    <source>
        <dbReference type="EMBL" id="CAI3987947.1"/>
    </source>
</evidence>
<comment type="caution">
    <text evidence="3">The sequence shown here is derived from an EMBL/GenBank/DDBJ whole genome shotgun (WGS) entry which is preliminary data.</text>
</comment>
<keyword evidence="1" id="KW-0175">Coiled coil</keyword>
<feature type="region of interest" description="Disordered" evidence="2">
    <location>
        <begin position="601"/>
        <end position="904"/>
    </location>
</feature>
<keyword evidence="5" id="KW-0282">Flagellum</keyword>
<dbReference type="GO" id="GO:0008270">
    <property type="term" value="F:zinc ion binding"/>
    <property type="evidence" value="ECO:0007669"/>
    <property type="project" value="TreeGrafter"/>
</dbReference>
<reference evidence="3" key="1">
    <citation type="submission" date="2022-10" db="EMBL/GenBank/DDBJ databases">
        <authorList>
            <person name="Chen Y."/>
            <person name="Dougan E. K."/>
            <person name="Chan C."/>
            <person name="Rhodes N."/>
            <person name="Thang M."/>
        </authorList>
    </citation>
    <scope>NUCLEOTIDE SEQUENCE</scope>
</reference>
<dbReference type="AlphaFoldDB" id="A0A9P1C9E2"/>
<feature type="region of interest" description="Disordered" evidence="2">
    <location>
        <begin position="395"/>
        <end position="420"/>
    </location>
</feature>
<dbReference type="InterPro" id="IPR015943">
    <property type="entry name" value="WD40/YVTN_repeat-like_dom_sf"/>
</dbReference>
<feature type="region of interest" description="Disordered" evidence="2">
    <location>
        <begin position="941"/>
        <end position="1159"/>
    </location>
</feature>
<dbReference type="GO" id="GO:0007005">
    <property type="term" value="P:mitochondrion organization"/>
    <property type="evidence" value="ECO:0007669"/>
    <property type="project" value="TreeGrafter"/>
</dbReference>
<dbReference type="GO" id="GO:0005739">
    <property type="term" value="C:mitochondrion"/>
    <property type="evidence" value="ECO:0007669"/>
    <property type="project" value="TreeGrafter"/>
</dbReference>
<dbReference type="EMBL" id="CAMXCT010001222">
    <property type="protein sequence ID" value="CAI3987947.1"/>
    <property type="molecule type" value="Genomic_DNA"/>
</dbReference>
<dbReference type="OrthoDB" id="492357at2759"/>
<feature type="compositionally biased region" description="Basic and acidic residues" evidence="2">
    <location>
        <begin position="645"/>
        <end position="898"/>
    </location>
</feature>
<feature type="compositionally biased region" description="Basic and acidic residues" evidence="2">
    <location>
        <begin position="406"/>
        <end position="420"/>
    </location>
</feature>
<keyword evidence="6" id="KW-1185">Reference proteome</keyword>
<reference evidence="4" key="2">
    <citation type="submission" date="2024-04" db="EMBL/GenBank/DDBJ databases">
        <authorList>
            <person name="Chen Y."/>
            <person name="Shah S."/>
            <person name="Dougan E. K."/>
            <person name="Thang M."/>
            <person name="Chan C."/>
        </authorList>
    </citation>
    <scope>NUCLEOTIDE SEQUENCE [LARGE SCALE GENOMIC DNA]</scope>
</reference>
<feature type="compositionally biased region" description="Basic and acidic residues" evidence="2">
    <location>
        <begin position="147"/>
        <end position="161"/>
    </location>
</feature>
<feature type="compositionally biased region" description="Basic and acidic residues" evidence="2">
    <location>
        <begin position="1060"/>
        <end position="1073"/>
    </location>
</feature>
<feature type="compositionally biased region" description="Basic and acidic residues" evidence="2">
    <location>
        <begin position="1101"/>
        <end position="1112"/>
    </location>
</feature>